<keyword evidence="3" id="KW-0808">Transferase</keyword>
<dbReference type="InterPro" id="IPR000182">
    <property type="entry name" value="GNAT_dom"/>
</dbReference>
<dbReference type="Pfam" id="PF00583">
    <property type="entry name" value="Acetyltransf_1"/>
    <property type="match status" value="1"/>
</dbReference>
<dbReference type="Gene3D" id="3.40.630.30">
    <property type="match status" value="1"/>
</dbReference>
<name>A0A3M9M5W7_9MICO</name>
<dbReference type="InterPro" id="IPR016181">
    <property type="entry name" value="Acyl_CoA_acyltransferase"/>
</dbReference>
<feature type="domain" description="N-acetyltransferase" evidence="2">
    <location>
        <begin position="114"/>
        <end position="266"/>
    </location>
</feature>
<dbReference type="GO" id="GO:0016747">
    <property type="term" value="F:acyltransferase activity, transferring groups other than amino-acyl groups"/>
    <property type="evidence" value="ECO:0007669"/>
    <property type="project" value="InterPro"/>
</dbReference>
<feature type="region of interest" description="Disordered" evidence="1">
    <location>
        <begin position="1"/>
        <end position="64"/>
    </location>
</feature>
<accession>A0A3M9M5W7</accession>
<dbReference type="PROSITE" id="PS51186">
    <property type="entry name" value="GNAT"/>
    <property type="match status" value="1"/>
</dbReference>
<organism evidence="3 4">
    <name type="scientific">Flexivirga caeni</name>
    <dbReference type="NCBI Taxonomy" id="2294115"/>
    <lineage>
        <taxon>Bacteria</taxon>
        <taxon>Bacillati</taxon>
        <taxon>Actinomycetota</taxon>
        <taxon>Actinomycetes</taxon>
        <taxon>Micrococcales</taxon>
        <taxon>Dermacoccaceae</taxon>
        <taxon>Flexivirga</taxon>
    </lineage>
</organism>
<gene>
    <name evidence="3" type="ORF">EFY87_13480</name>
</gene>
<evidence type="ECO:0000313" key="4">
    <source>
        <dbReference type="Proteomes" id="UP000271678"/>
    </source>
</evidence>
<proteinExistence type="predicted"/>
<dbReference type="SUPFAM" id="SSF55729">
    <property type="entry name" value="Acyl-CoA N-acyltransferases (Nat)"/>
    <property type="match status" value="2"/>
</dbReference>
<evidence type="ECO:0000259" key="2">
    <source>
        <dbReference type="PROSITE" id="PS51186"/>
    </source>
</evidence>
<feature type="compositionally biased region" description="Low complexity" evidence="1">
    <location>
        <begin position="55"/>
        <end position="64"/>
    </location>
</feature>
<protein>
    <submittedName>
        <fullName evidence="3">GNAT family N-acetyltransferase</fullName>
    </submittedName>
</protein>
<feature type="compositionally biased region" description="Polar residues" evidence="1">
    <location>
        <begin position="10"/>
        <end position="34"/>
    </location>
</feature>
<comment type="caution">
    <text evidence="3">The sequence shown here is derived from an EMBL/GenBank/DDBJ whole genome shotgun (WGS) entry which is preliminary data.</text>
</comment>
<dbReference type="AlphaFoldDB" id="A0A3M9M5W7"/>
<feature type="compositionally biased region" description="Basic residues" evidence="1">
    <location>
        <begin position="41"/>
        <end position="51"/>
    </location>
</feature>
<keyword evidence="4" id="KW-1185">Reference proteome</keyword>
<sequence length="432" mass="47732">MCGIEAPISRQPTNDAPPTDAPSSRIPSSTQSVNVTSVRSASRRSAPRRSHRTSDTASVAAASTSRKAGPSYISSISSTGESLAGPAANSIAARPRFGLYGGMTNIRMVAPAEPAFRDWHDSIRVAHLAGREPSWWPAVESARAYHAREPIRLRYFAIGAFEGDTCVGGAQVGLPMQRDTETMAVELGVLPTFRGRGVGTTLAAYVKDLARQHDRTIIQTEITVPAGRQLAETNGGRFARAAGMRSVSAEDRFVLDLPWDERRPAGMAQADGYRIVLFVDRVPDDYVAQWARLRTHMDQDVPTGELTRTPESIGIDRIREAERNFAEQGWTRLRTMAFTAASVGAGYTELYVSRYDDDFVVQDDTFVDRAHRGHRLGARMKRANLRQLACLDGPWKWVQTHTELNNVAMQRTNEALGFRRVDVLHEVEGRLR</sequence>
<dbReference type="CDD" id="cd04301">
    <property type="entry name" value="NAT_SF"/>
    <property type="match status" value="1"/>
</dbReference>
<dbReference type="Proteomes" id="UP000271678">
    <property type="component" value="Unassembled WGS sequence"/>
</dbReference>
<evidence type="ECO:0000256" key="1">
    <source>
        <dbReference type="SAM" id="MobiDB-lite"/>
    </source>
</evidence>
<dbReference type="EMBL" id="RJJQ01000014">
    <property type="protein sequence ID" value="RNI20906.1"/>
    <property type="molecule type" value="Genomic_DNA"/>
</dbReference>
<evidence type="ECO:0000313" key="3">
    <source>
        <dbReference type="EMBL" id="RNI20906.1"/>
    </source>
</evidence>
<reference evidence="3 4" key="1">
    <citation type="submission" date="2018-11" db="EMBL/GenBank/DDBJ databases">
        <title>Draft genome of Simplicispira Flexivirga sp. BO-16.</title>
        <authorList>
            <person name="Im W.T."/>
        </authorList>
    </citation>
    <scope>NUCLEOTIDE SEQUENCE [LARGE SCALE GENOMIC DNA]</scope>
    <source>
        <strain evidence="3 4">BO-16</strain>
    </source>
</reference>